<dbReference type="EMBL" id="BJYR01000013">
    <property type="protein sequence ID" value="GEO00090.1"/>
    <property type="molecule type" value="Genomic_DNA"/>
</dbReference>
<evidence type="ECO:0000313" key="2">
    <source>
        <dbReference type="Proteomes" id="UP000321464"/>
    </source>
</evidence>
<reference evidence="1 2" key="1">
    <citation type="submission" date="2019-07" db="EMBL/GenBank/DDBJ databases">
        <title>Whole genome shotgun sequence of Novosphingobium sediminis NBRC 106119.</title>
        <authorList>
            <person name="Hosoyama A."/>
            <person name="Uohara A."/>
            <person name="Ohji S."/>
            <person name="Ichikawa N."/>
        </authorList>
    </citation>
    <scope>NUCLEOTIDE SEQUENCE [LARGE SCALE GENOMIC DNA]</scope>
    <source>
        <strain evidence="1 2">NBRC 106119</strain>
    </source>
</reference>
<keyword evidence="2" id="KW-1185">Reference proteome</keyword>
<evidence type="ECO:0000313" key="1">
    <source>
        <dbReference type="EMBL" id="GEO00090.1"/>
    </source>
</evidence>
<sequence length="104" mass="11409">MPATYLFALAAVAATTAVPTTELPALDKDPTAMSQSEIRAFNKGRSVNDPDFIRCRKTEETGSLVHKTFICHTMSQWAALERQGNQVARDAYEAMSSKSINQSN</sequence>
<dbReference type="AlphaFoldDB" id="A0A512AK48"/>
<accession>A0A512AK48</accession>
<comment type="caution">
    <text evidence="1">The sequence shown here is derived from an EMBL/GenBank/DDBJ whole genome shotgun (WGS) entry which is preliminary data.</text>
</comment>
<dbReference type="Proteomes" id="UP000321464">
    <property type="component" value="Unassembled WGS sequence"/>
</dbReference>
<dbReference type="RefSeq" id="WP_147159415.1">
    <property type="nucleotide sequence ID" value="NZ_BJYR01000013.1"/>
</dbReference>
<organism evidence="1 2">
    <name type="scientific">Novosphingobium sediminis</name>
    <dbReference type="NCBI Taxonomy" id="707214"/>
    <lineage>
        <taxon>Bacteria</taxon>
        <taxon>Pseudomonadati</taxon>
        <taxon>Pseudomonadota</taxon>
        <taxon>Alphaproteobacteria</taxon>
        <taxon>Sphingomonadales</taxon>
        <taxon>Sphingomonadaceae</taxon>
        <taxon>Novosphingobium</taxon>
    </lineage>
</organism>
<proteinExistence type="predicted"/>
<name>A0A512AK48_9SPHN</name>
<dbReference type="OrthoDB" id="7510939at2"/>
<protein>
    <submittedName>
        <fullName evidence="1">Uncharacterized protein</fullName>
    </submittedName>
</protein>
<gene>
    <name evidence="1" type="ORF">NSE01_19220</name>
</gene>